<dbReference type="EMBL" id="REGN01005506">
    <property type="protein sequence ID" value="RNA13115.1"/>
    <property type="molecule type" value="Genomic_DNA"/>
</dbReference>
<evidence type="ECO:0000313" key="1">
    <source>
        <dbReference type="EMBL" id="RNA13115.1"/>
    </source>
</evidence>
<organism evidence="1 2">
    <name type="scientific">Brachionus plicatilis</name>
    <name type="common">Marine rotifer</name>
    <name type="synonym">Brachionus muelleri</name>
    <dbReference type="NCBI Taxonomy" id="10195"/>
    <lineage>
        <taxon>Eukaryota</taxon>
        <taxon>Metazoa</taxon>
        <taxon>Spiralia</taxon>
        <taxon>Gnathifera</taxon>
        <taxon>Rotifera</taxon>
        <taxon>Eurotatoria</taxon>
        <taxon>Monogononta</taxon>
        <taxon>Pseudotrocha</taxon>
        <taxon>Ploima</taxon>
        <taxon>Brachionidae</taxon>
        <taxon>Brachionus</taxon>
    </lineage>
</organism>
<protein>
    <submittedName>
        <fullName evidence="1">Uncharacterized protein</fullName>
    </submittedName>
</protein>
<gene>
    <name evidence="1" type="ORF">BpHYR1_006680</name>
</gene>
<sequence length="112" mass="13013">MVINLIDLVNGTDTMKKANFISAEEQDKDEAIKWIKQLIFSNENVKPTITKFETNFHKKLYDVYDDLSIENNILFLHKKSHDDTILKLLVLPSYLVDKTIEKVHSVYGLSKD</sequence>
<comment type="caution">
    <text evidence="1">The sequence shown here is derived from an EMBL/GenBank/DDBJ whole genome shotgun (WGS) entry which is preliminary data.</text>
</comment>
<accession>A0A3M7QQ53</accession>
<dbReference type="Proteomes" id="UP000276133">
    <property type="component" value="Unassembled WGS sequence"/>
</dbReference>
<proteinExistence type="predicted"/>
<evidence type="ECO:0000313" key="2">
    <source>
        <dbReference type="Proteomes" id="UP000276133"/>
    </source>
</evidence>
<keyword evidence="2" id="KW-1185">Reference proteome</keyword>
<reference evidence="1 2" key="1">
    <citation type="journal article" date="2018" name="Sci. Rep.">
        <title>Genomic signatures of local adaptation to the degree of environmental predictability in rotifers.</title>
        <authorList>
            <person name="Franch-Gras L."/>
            <person name="Hahn C."/>
            <person name="Garcia-Roger E.M."/>
            <person name="Carmona M.J."/>
            <person name="Serra M."/>
            <person name="Gomez A."/>
        </authorList>
    </citation>
    <scope>NUCLEOTIDE SEQUENCE [LARGE SCALE GENOMIC DNA]</scope>
    <source>
        <strain evidence="1">HYR1</strain>
    </source>
</reference>
<dbReference type="AlphaFoldDB" id="A0A3M7QQ53"/>
<name>A0A3M7QQ53_BRAPC</name>